<feature type="transmembrane region" description="Helical" evidence="1">
    <location>
        <begin position="7"/>
        <end position="24"/>
    </location>
</feature>
<organism evidence="2 3">
    <name type="scientific">Paenibacillus solani</name>
    <dbReference type="NCBI Taxonomy" id="1705565"/>
    <lineage>
        <taxon>Bacteria</taxon>
        <taxon>Bacillati</taxon>
        <taxon>Bacillota</taxon>
        <taxon>Bacilli</taxon>
        <taxon>Bacillales</taxon>
        <taxon>Paenibacillaceae</taxon>
        <taxon>Paenibacillus</taxon>
    </lineage>
</organism>
<keyword evidence="1" id="KW-0472">Membrane</keyword>
<dbReference type="PANTHER" id="PTHR37814:SF1">
    <property type="entry name" value="MEMBRANE PROTEIN"/>
    <property type="match status" value="1"/>
</dbReference>
<reference evidence="3" key="1">
    <citation type="submission" date="2015-08" db="EMBL/GenBank/DDBJ databases">
        <title>Genome sequencing project for genomic taxonomy and phylogenomics of Bacillus-like bacteria.</title>
        <authorList>
            <person name="Liu B."/>
            <person name="Wang J."/>
            <person name="Zhu Y."/>
            <person name="Liu G."/>
            <person name="Chen Q."/>
            <person name="Chen Z."/>
            <person name="Lan J."/>
            <person name="Che J."/>
            <person name="Ge C."/>
            <person name="Shi H."/>
            <person name="Pan Z."/>
            <person name="Liu X."/>
        </authorList>
    </citation>
    <scope>NUCLEOTIDE SEQUENCE [LARGE SCALE GENOMIC DNA]</scope>
    <source>
        <strain evidence="3">FJAT-22460</strain>
    </source>
</reference>
<feature type="transmembrane region" description="Helical" evidence="1">
    <location>
        <begin position="182"/>
        <end position="202"/>
    </location>
</feature>
<dbReference type="InterPro" id="IPR038728">
    <property type="entry name" value="YkvI-like"/>
</dbReference>
<evidence type="ECO:0000313" key="2">
    <source>
        <dbReference type="EMBL" id="KOR90413.1"/>
    </source>
</evidence>
<dbReference type="RefSeq" id="WP_054403349.1">
    <property type="nucleotide sequence ID" value="NZ_LIUT01000001.1"/>
</dbReference>
<feature type="transmembrane region" description="Helical" evidence="1">
    <location>
        <begin position="84"/>
        <end position="109"/>
    </location>
</feature>
<comment type="caution">
    <text evidence="2">The sequence shown here is derived from an EMBL/GenBank/DDBJ whole genome shotgun (WGS) entry which is preliminary data.</text>
</comment>
<dbReference type="Proteomes" id="UP000036932">
    <property type="component" value="Unassembled WGS sequence"/>
</dbReference>
<dbReference type="PANTHER" id="PTHR37814">
    <property type="entry name" value="CONSERVED MEMBRANE PROTEIN"/>
    <property type="match status" value="1"/>
</dbReference>
<keyword evidence="1" id="KW-1133">Transmembrane helix</keyword>
<name>A0A0M1P7G0_9BACL</name>
<feature type="transmembrane region" description="Helical" evidence="1">
    <location>
        <begin position="36"/>
        <end position="54"/>
    </location>
</feature>
<feature type="transmembrane region" description="Helical" evidence="1">
    <location>
        <begin position="298"/>
        <end position="315"/>
    </location>
</feature>
<accession>A0A0M1P7G0</accession>
<protein>
    <recommendedName>
        <fullName evidence="4">Transporter</fullName>
    </recommendedName>
</protein>
<keyword evidence="3" id="KW-1185">Reference proteome</keyword>
<sequence length="348" mass="38370">MRHSIRVFQIAFTYIGTIVGAGFATGREILQFFTQYGHWATLTIVLATGLFIWLGTKIMTISRRIGARSFEDLNKYLFGEQAGVWISLFMFVILLGVNSIMLAGAGSVFVEHLNMSYQTGLFITMIGTYFILRKGIQSIMTMNSLVVPMMLTLSVAIISQTIQTPGASRFLTLTTDHSLPVVWLAPLLYTAFNLVMAMPVLVPLGSQTESSRTVTWGGILGGTGVGFMLMAAHFAMSAHMPGIAQYEIPMGSIADQLGQVVQIIYLILIFLEIFSTFVANIYGITLQVQQRTSLSPKVITLGIMVFCYFFSQFGFSSLLSLLYPMFGGLCLLWVLRLTLFGTPGMRGK</sequence>
<feature type="transmembrane region" description="Helical" evidence="1">
    <location>
        <begin position="115"/>
        <end position="132"/>
    </location>
</feature>
<evidence type="ECO:0000313" key="3">
    <source>
        <dbReference type="Proteomes" id="UP000036932"/>
    </source>
</evidence>
<dbReference type="PATRIC" id="fig|1705565.3.peg.5206"/>
<feature type="transmembrane region" description="Helical" evidence="1">
    <location>
        <begin position="144"/>
        <end position="162"/>
    </location>
</feature>
<evidence type="ECO:0008006" key="4">
    <source>
        <dbReference type="Google" id="ProtNLM"/>
    </source>
</evidence>
<evidence type="ECO:0000256" key="1">
    <source>
        <dbReference type="SAM" id="Phobius"/>
    </source>
</evidence>
<feature type="transmembrane region" description="Helical" evidence="1">
    <location>
        <begin position="263"/>
        <end position="286"/>
    </location>
</feature>
<dbReference type="OrthoDB" id="4424890at2"/>
<dbReference type="AlphaFoldDB" id="A0A0M1P7G0"/>
<feature type="transmembrane region" description="Helical" evidence="1">
    <location>
        <begin position="214"/>
        <end position="236"/>
    </location>
</feature>
<feature type="transmembrane region" description="Helical" evidence="1">
    <location>
        <begin position="321"/>
        <end position="339"/>
    </location>
</feature>
<dbReference type="EMBL" id="LIUT01000001">
    <property type="protein sequence ID" value="KOR90413.1"/>
    <property type="molecule type" value="Genomic_DNA"/>
</dbReference>
<keyword evidence="1" id="KW-0812">Transmembrane</keyword>
<proteinExistence type="predicted"/>
<gene>
    <name evidence="2" type="ORF">AM231_15640</name>
</gene>